<feature type="signal peptide" evidence="1">
    <location>
        <begin position="1"/>
        <end position="22"/>
    </location>
</feature>
<evidence type="ECO:0000313" key="5">
    <source>
        <dbReference type="Proteomes" id="UP000290218"/>
    </source>
</evidence>
<protein>
    <submittedName>
        <fullName evidence="4">Glycoside hydrolase</fullName>
    </submittedName>
</protein>
<proteinExistence type="predicted"/>
<evidence type="ECO:0000259" key="3">
    <source>
        <dbReference type="Pfam" id="PF22422"/>
    </source>
</evidence>
<gene>
    <name evidence="4" type="ORF">ESB00_18280</name>
</gene>
<dbReference type="OrthoDB" id="231241at2"/>
<dbReference type="EMBL" id="SDHX01000002">
    <property type="protein sequence ID" value="RXK53904.1"/>
    <property type="molecule type" value="Genomic_DNA"/>
</dbReference>
<dbReference type="AlphaFoldDB" id="A0A4Q1C600"/>
<keyword evidence="1" id="KW-0732">Signal</keyword>
<evidence type="ECO:0000313" key="4">
    <source>
        <dbReference type="EMBL" id="RXK53904.1"/>
    </source>
</evidence>
<dbReference type="PROSITE" id="PS51257">
    <property type="entry name" value="PROKAR_LIPOPROTEIN"/>
    <property type="match status" value="1"/>
</dbReference>
<dbReference type="Proteomes" id="UP000290218">
    <property type="component" value="Unassembled WGS sequence"/>
</dbReference>
<feature type="domain" description="Mannosylglycerate hydrolase MGH1-like glycoside hydrolase" evidence="3">
    <location>
        <begin position="112"/>
        <end position="424"/>
    </location>
</feature>
<feature type="domain" description="Glycoside hydrolase family 65 C-terminal" evidence="2">
    <location>
        <begin position="441"/>
        <end position="497"/>
    </location>
</feature>
<dbReference type="Pfam" id="PF03633">
    <property type="entry name" value="Glyco_hydro_65C"/>
    <property type="match status" value="1"/>
</dbReference>
<dbReference type="Pfam" id="PF22422">
    <property type="entry name" value="MGH1-like_GH"/>
    <property type="match status" value="1"/>
</dbReference>
<dbReference type="SUPFAM" id="SSF48208">
    <property type="entry name" value="Six-hairpin glycosidases"/>
    <property type="match status" value="1"/>
</dbReference>
<dbReference type="InterPro" id="IPR012341">
    <property type="entry name" value="6hp_glycosidase-like_sf"/>
</dbReference>
<dbReference type="GO" id="GO:0005975">
    <property type="term" value="P:carbohydrate metabolic process"/>
    <property type="evidence" value="ECO:0007669"/>
    <property type="project" value="InterPro"/>
</dbReference>
<evidence type="ECO:0000259" key="2">
    <source>
        <dbReference type="Pfam" id="PF03633"/>
    </source>
</evidence>
<dbReference type="Gene3D" id="1.50.10.10">
    <property type="match status" value="1"/>
</dbReference>
<sequence length="511" mass="58578">MFLPRLSLLSCALLFLSGCATAADQTPLVSAAAFAPHIAKFNTMEPETVVNAVPNAEAQAWLEANVPRFACPDAQLEETYWFRWWALRKHLRRDAGTGRWVFTEFITRERPVSSALGHHLMEGRWLRNQAWHDDYVRFWLRGKDGQPEERFHRYSQWLHHALWSRWLVTQDTATLTGLLDELVADYRRWETERMRPDGLFWQADVWDAMEESISGGRKVKNVRPTISVYMFGNATALAEIARRAGRTELAEEFAAKAAHLRSLAQKTLWNPELQFFGSVTEELQPIAVREAIGFIPWYFHLPETGRGYEVAWKQLTDEKGFKAPWGLTTAERRHPKFRTHGTGTCEWDGAVWPFATSQTLTALGNVLRDYPQNAVTNRDWFDAFVTYTRSHVYDGLPYLGEYQDESTGAWLKGRDPRSFYYNHSTYADLLITGLAGLRPRADNVIEVAPLLPEGTWDWFCLENVRYHGRDVTILWDKDGQRFGRGAGLQVIVDGQVVAKAAKLQRVTGKLP</sequence>
<keyword evidence="5" id="KW-1185">Reference proteome</keyword>
<comment type="caution">
    <text evidence="4">The sequence shown here is derived from an EMBL/GenBank/DDBJ whole genome shotgun (WGS) entry which is preliminary data.</text>
</comment>
<dbReference type="RefSeq" id="WP_129049519.1">
    <property type="nucleotide sequence ID" value="NZ_SDHX01000002.1"/>
</dbReference>
<name>A0A4Q1C600_9BACT</name>
<organism evidence="4 5">
    <name type="scientific">Oleiharenicola lentus</name>
    <dbReference type="NCBI Taxonomy" id="2508720"/>
    <lineage>
        <taxon>Bacteria</taxon>
        <taxon>Pseudomonadati</taxon>
        <taxon>Verrucomicrobiota</taxon>
        <taxon>Opitutia</taxon>
        <taxon>Opitutales</taxon>
        <taxon>Opitutaceae</taxon>
        <taxon>Oleiharenicola</taxon>
    </lineage>
</organism>
<dbReference type="InterPro" id="IPR005194">
    <property type="entry name" value="Glyco_hydro_65_C"/>
</dbReference>
<reference evidence="4 5" key="1">
    <citation type="submission" date="2019-01" db="EMBL/GenBank/DDBJ databases">
        <title>Lacunisphaera sp. strain TWA-58.</title>
        <authorList>
            <person name="Chen W.-M."/>
        </authorList>
    </citation>
    <scope>NUCLEOTIDE SEQUENCE [LARGE SCALE GENOMIC DNA]</scope>
    <source>
        <strain evidence="4 5">TWA-58</strain>
    </source>
</reference>
<keyword evidence="4" id="KW-0378">Hydrolase</keyword>
<dbReference type="GO" id="GO:0016787">
    <property type="term" value="F:hydrolase activity"/>
    <property type="evidence" value="ECO:0007669"/>
    <property type="project" value="UniProtKB-KW"/>
</dbReference>
<dbReference type="InterPro" id="IPR054491">
    <property type="entry name" value="MGH1-like_GH"/>
</dbReference>
<dbReference type="InterPro" id="IPR008928">
    <property type="entry name" value="6-hairpin_glycosidase_sf"/>
</dbReference>
<feature type="chain" id="PRO_5020994555" evidence="1">
    <location>
        <begin position="23"/>
        <end position="511"/>
    </location>
</feature>
<accession>A0A4Q1C600</accession>
<evidence type="ECO:0000256" key="1">
    <source>
        <dbReference type="SAM" id="SignalP"/>
    </source>
</evidence>